<gene>
    <name evidence="8" type="ORF">SAMN05444277_11132</name>
</gene>
<reference evidence="8 9" key="1">
    <citation type="submission" date="2016-10" db="EMBL/GenBank/DDBJ databases">
        <authorList>
            <person name="de Groot N.N."/>
        </authorList>
    </citation>
    <scope>NUCLEOTIDE SEQUENCE [LARGE SCALE GENOMIC DNA]</scope>
    <source>
        <strain evidence="8 9">DSM 28286</strain>
    </source>
</reference>
<feature type="domain" description="SusD-like N-terminal" evidence="7">
    <location>
        <begin position="85"/>
        <end position="282"/>
    </location>
</feature>
<sequence>MLPAADTMIKHGCVIYPDLIGTPLCSSFSWQQRGQAPKSSSCLFNITMPVSFRIYATAILLCIITFSSCIKDVAPSDSITTETLTSTTEGLTNAVNGAYALFKDHVMFNGTADDNNMYLRQFFQLSDFASDDIVCSQVTEDPLFYSFSLDHSPTQTNTRYFWYISYKIISDCNTVIEAVEKEPTDDPVRKQLLGECYFLRAFAHFNLVRLFARPYTQDKSSPGIILRTSTSDPSEKARSTVEEVYAQVVADALKAADLMDASRGVQYASKEAAEALLSRVYLYMDDNANAATYATKVINSGRFALTTASTFPQLFANAVGASETIFCIAFTDKEDYGKFGSIASMIYSDGNSGWGEEFASSSIRDLMGAHPEDVRWDYIVPLEDGNGGIAKKNGIETYYISKFSFQDGSPTLSSPIMFRLAEMYLNRAEAEAKTGNTKAALDDVDAIRKNRGLQNSLYNGKVPNGTTLLDVVLNERRIELAFEGQRTFDVYRNNKTMNRTYWGYHLPGLKETDIDLSKTPTGYSNMTVEPTDNRIIYYIPIDEIQSNSLCTQNP</sequence>
<keyword evidence="4" id="KW-0472">Membrane</keyword>
<dbReference type="CDD" id="cd08977">
    <property type="entry name" value="SusD"/>
    <property type="match status" value="1"/>
</dbReference>
<name>A0A1I5Y8T8_9BACT</name>
<dbReference type="InterPro" id="IPR012944">
    <property type="entry name" value="SusD_RagB_dom"/>
</dbReference>
<evidence type="ECO:0000256" key="3">
    <source>
        <dbReference type="ARBA" id="ARBA00022729"/>
    </source>
</evidence>
<dbReference type="Pfam" id="PF14322">
    <property type="entry name" value="SusD-like_3"/>
    <property type="match status" value="1"/>
</dbReference>
<evidence type="ECO:0000256" key="4">
    <source>
        <dbReference type="ARBA" id="ARBA00023136"/>
    </source>
</evidence>
<evidence type="ECO:0000256" key="5">
    <source>
        <dbReference type="ARBA" id="ARBA00023237"/>
    </source>
</evidence>
<keyword evidence="5" id="KW-0998">Cell outer membrane</keyword>
<comment type="similarity">
    <text evidence="2">Belongs to the SusD family.</text>
</comment>
<evidence type="ECO:0000256" key="2">
    <source>
        <dbReference type="ARBA" id="ARBA00006275"/>
    </source>
</evidence>
<dbReference type="Gene3D" id="1.25.40.390">
    <property type="match status" value="1"/>
</dbReference>
<dbReference type="AlphaFoldDB" id="A0A1I5Y8T8"/>
<dbReference type="EMBL" id="FOXQ01000011">
    <property type="protein sequence ID" value="SFQ40616.1"/>
    <property type="molecule type" value="Genomic_DNA"/>
</dbReference>
<dbReference type="Pfam" id="PF07980">
    <property type="entry name" value="SusD_RagB"/>
    <property type="match status" value="1"/>
</dbReference>
<proteinExistence type="inferred from homology"/>
<protein>
    <submittedName>
        <fullName evidence="8">RagB/SusD domain-containing protein</fullName>
    </submittedName>
</protein>
<evidence type="ECO:0000313" key="8">
    <source>
        <dbReference type="EMBL" id="SFQ40616.1"/>
    </source>
</evidence>
<dbReference type="Proteomes" id="UP000199031">
    <property type="component" value="Unassembled WGS sequence"/>
</dbReference>
<keyword evidence="3" id="KW-0732">Signal</keyword>
<dbReference type="SUPFAM" id="SSF48452">
    <property type="entry name" value="TPR-like"/>
    <property type="match status" value="1"/>
</dbReference>
<dbReference type="InterPro" id="IPR033985">
    <property type="entry name" value="SusD-like_N"/>
</dbReference>
<accession>A0A1I5Y8T8</accession>
<dbReference type="STRING" id="1465490.SAMN05444277_11132"/>
<keyword evidence="9" id="KW-1185">Reference proteome</keyword>
<evidence type="ECO:0000259" key="6">
    <source>
        <dbReference type="Pfam" id="PF07980"/>
    </source>
</evidence>
<evidence type="ECO:0000259" key="7">
    <source>
        <dbReference type="Pfam" id="PF14322"/>
    </source>
</evidence>
<dbReference type="GO" id="GO:0009279">
    <property type="term" value="C:cell outer membrane"/>
    <property type="evidence" value="ECO:0007669"/>
    <property type="project" value="UniProtKB-SubCell"/>
</dbReference>
<comment type="subcellular location">
    <subcellularLocation>
        <location evidence="1">Cell outer membrane</location>
    </subcellularLocation>
</comment>
<evidence type="ECO:0000313" key="9">
    <source>
        <dbReference type="Proteomes" id="UP000199031"/>
    </source>
</evidence>
<evidence type="ECO:0000256" key="1">
    <source>
        <dbReference type="ARBA" id="ARBA00004442"/>
    </source>
</evidence>
<organism evidence="8 9">
    <name type="scientific">Parafilimonas terrae</name>
    <dbReference type="NCBI Taxonomy" id="1465490"/>
    <lineage>
        <taxon>Bacteria</taxon>
        <taxon>Pseudomonadati</taxon>
        <taxon>Bacteroidota</taxon>
        <taxon>Chitinophagia</taxon>
        <taxon>Chitinophagales</taxon>
        <taxon>Chitinophagaceae</taxon>
        <taxon>Parafilimonas</taxon>
    </lineage>
</organism>
<dbReference type="InterPro" id="IPR011990">
    <property type="entry name" value="TPR-like_helical_dom_sf"/>
</dbReference>
<feature type="domain" description="RagB/SusD" evidence="6">
    <location>
        <begin position="397"/>
        <end position="554"/>
    </location>
</feature>